<dbReference type="FunFam" id="3.40.30.10:FF:000001">
    <property type="entry name" value="Thioredoxin"/>
    <property type="match status" value="1"/>
</dbReference>
<reference evidence="11" key="1">
    <citation type="submission" date="2017-02" db="EMBL/GenBank/DDBJ databases">
        <title>Delving into the versatile metabolic prowess of the omnipresent phylum Bacteroidetes.</title>
        <authorList>
            <person name="Nobu M.K."/>
            <person name="Mei R."/>
            <person name="Narihiro T."/>
            <person name="Kuroda K."/>
            <person name="Liu W.-T."/>
        </authorList>
    </citation>
    <scope>NUCLEOTIDE SEQUENCE</scope>
    <source>
        <strain evidence="11">ADurb.Bin280</strain>
    </source>
</reference>
<organism evidence="11">
    <name type="scientific">candidate division WS2 bacterium ADurb.Bin280</name>
    <dbReference type="NCBI Taxonomy" id="1852829"/>
    <lineage>
        <taxon>Bacteria</taxon>
        <taxon>candidate division WS2</taxon>
    </lineage>
</organism>
<evidence type="ECO:0000256" key="8">
    <source>
        <dbReference type="PIRSR" id="PIRSR000077-1"/>
    </source>
</evidence>
<dbReference type="Proteomes" id="UP000485367">
    <property type="component" value="Unassembled WGS sequence"/>
</dbReference>
<evidence type="ECO:0000256" key="2">
    <source>
        <dbReference type="ARBA" id="ARBA00022448"/>
    </source>
</evidence>
<dbReference type="Pfam" id="PF00085">
    <property type="entry name" value="Thioredoxin"/>
    <property type="match status" value="1"/>
</dbReference>
<dbReference type="AlphaFoldDB" id="A0A1V5SGT7"/>
<dbReference type="Gene3D" id="3.40.30.10">
    <property type="entry name" value="Glutaredoxin"/>
    <property type="match status" value="1"/>
</dbReference>
<feature type="active site" description="Nucleophile" evidence="8">
    <location>
        <position position="30"/>
    </location>
</feature>
<keyword evidence="2" id="KW-0813">Transport</keyword>
<evidence type="ECO:0000256" key="1">
    <source>
        <dbReference type="ARBA" id="ARBA00008987"/>
    </source>
</evidence>
<evidence type="ECO:0000259" key="10">
    <source>
        <dbReference type="PROSITE" id="PS51352"/>
    </source>
</evidence>
<evidence type="ECO:0000256" key="7">
    <source>
        <dbReference type="PIRNR" id="PIRNR000077"/>
    </source>
</evidence>
<evidence type="ECO:0000313" key="11">
    <source>
        <dbReference type="EMBL" id="OQA53212.1"/>
    </source>
</evidence>
<dbReference type="InterPro" id="IPR013766">
    <property type="entry name" value="Thioredoxin_domain"/>
</dbReference>
<dbReference type="InterPro" id="IPR005746">
    <property type="entry name" value="Thioredoxin"/>
</dbReference>
<evidence type="ECO:0000256" key="5">
    <source>
        <dbReference type="ARBA" id="ARBA00023284"/>
    </source>
</evidence>
<keyword evidence="5 9" id="KW-0676">Redox-active center</keyword>
<feature type="site" description="Deprotonates C-terminal active site Cys" evidence="8">
    <location>
        <position position="24"/>
    </location>
</feature>
<feature type="site" description="Contributes to redox potential value" evidence="8">
    <location>
        <position position="31"/>
    </location>
</feature>
<name>A0A1V5SGT7_9BACT</name>
<evidence type="ECO:0000256" key="9">
    <source>
        <dbReference type="PIRSR" id="PIRSR000077-4"/>
    </source>
</evidence>
<dbReference type="SUPFAM" id="SSF52833">
    <property type="entry name" value="Thioredoxin-like"/>
    <property type="match status" value="1"/>
</dbReference>
<gene>
    <name evidence="11" type="primary">trxA</name>
    <name evidence="11" type="ORF">BWY43_00139</name>
</gene>
<dbReference type="PANTHER" id="PTHR45663">
    <property type="entry name" value="GEO12009P1"/>
    <property type="match status" value="1"/>
</dbReference>
<evidence type="ECO:0000256" key="6">
    <source>
        <dbReference type="NCBIfam" id="TIGR01068"/>
    </source>
</evidence>
<accession>A0A1V5SGT7</accession>
<dbReference type="InterPro" id="IPR017937">
    <property type="entry name" value="Thioredoxin_CS"/>
</dbReference>
<feature type="domain" description="Thioredoxin" evidence="10">
    <location>
        <begin position="1"/>
        <end position="102"/>
    </location>
</feature>
<feature type="active site" description="Nucleophile" evidence="8">
    <location>
        <position position="33"/>
    </location>
</feature>
<proteinExistence type="inferred from homology"/>
<dbReference type="PRINTS" id="PR00421">
    <property type="entry name" value="THIOREDOXIN"/>
</dbReference>
<protein>
    <recommendedName>
        <fullName evidence="6 7">Thioredoxin</fullName>
    </recommendedName>
</protein>
<keyword evidence="4 9" id="KW-1015">Disulfide bond</keyword>
<dbReference type="NCBIfam" id="TIGR01068">
    <property type="entry name" value="thioredoxin"/>
    <property type="match status" value="1"/>
</dbReference>
<dbReference type="PANTHER" id="PTHR45663:SF11">
    <property type="entry name" value="GEO12009P1"/>
    <property type="match status" value="1"/>
</dbReference>
<evidence type="ECO:0000256" key="3">
    <source>
        <dbReference type="ARBA" id="ARBA00022982"/>
    </source>
</evidence>
<evidence type="ECO:0000256" key="4">
    <source>
        <dbReference type="ARBA" id="ARBA00023157"/>
    </source>
</evidence>
<dbReference type="PIRSF" id="PIRSF000077">
    <property type="entry name" value="Thioredoxin"/>
    <property type="match status" value="1"/>
</dbReference>
<dbReference type="PROSITE" id="PS51352">
    <property type="entry name" value="THIOREDOXIN_2"/>
    <property type="match status" value="1"/>
</dbReference>
<comment type="caution">
    <text evidence="11">The sequence shown here is derived from an EMBL/GenBank/DDBJ whole genome shotgun (WGS) entry which is preliminary data.</text>
</comment>
<dbReference type="PROSITE" id="PS00194">
    <property type="entry name" value="THIOREDOXIN_1"/>
    <property type="match status" value="1"/>
</dbReference>
<comment type="similarity">
    <text evidence="1 7">Belongs to the thioredoxin family.</text>
</comment>
<sequence length="102" mass="11310">MATIISESDFEEKVIKSEKPVLVDFFASWCGPCQMMSPVIDELASEMEKDAGVYKVDVDASGNLANKYQIMSIPTILIFKGGKVVKQFNGVTSKEDLEKELK</sequence>
<dbReference type="GO" id="GO:0015035">
    <property type="term" value="F:protein-disulfide reductase activity"/>
    <property type="evidence" value="ECO:0007669"/>
    <property type="project" value="UniProtKB-UniRule"/>
</dbReference>
<feature type="disulfide bond" description="Redox-active" evidence="9">
    <location>
        <begin position="30"/>
        <end position="33"/>
    </location>
</feature>
<dbReference type="CDD" id="cd02947">
    <property type="entry name" value="TRX_family"/>
    <property type="match status" value="1"/>
</dbReference>
<dbReference type="GO" id="GO:0005737">
    <property type="term" value="C:cytoplasm"/>
    <property type="evidence" value="ECO:0007669"/>
    <property type="project" value="TreeGrafter"/>
</dbReference>
<feature type="site" description="Contributes to redox potential value" evidence="8">
    <location>
        <position position="32"/>
    </location>
</feature>
<keyword evidence="3" id="KW-0249">Electron transport</keyword>
<dbReference type="InterPro" id="IPR036249">
    <property type="entry name" value="Thioredoxin-like_sf"/>
</dbReference>
<dbReference type="EMBL" id="MWBO01000008">
    <property type="protein sequence ID" value="OQA53212.1"/>
    <property type="molecule type" value="Genomic_DNA"/>
</dbReference>